<proteinExistence type="predicted"/>
<name>X0UNP8_9ZZZZ</name>
<comment type="caution">
    <text evidence="1">The sequence shown here is derived from an EMBL/GenBank/DDBJ whole genome shotgun (WGS) entry which is preliminary data.</text>
</comment>
<reference evidence="1" key="1">
    <citation type="journal article" date="2014" name="Front. Microbiol.">
        <title>High frequency of phylogenetically diverse reductive dehalogenase-homologous genes in deep subseafloor sedimentary metagenomes.</title>
        <authorList>
            <person name="Kawai M."/>
            <person name="Futagami T."/>
            <person name="Toyoda A."/>
            <person name="Takaki Y."/>
            <person name="Nishi S."/>
            <person name="Hori S."/>
            <person name="Arai W."/>
            <person name="Tsubouchi T."/>
            <person name="Morono Y."/>
            <person name="Uchiyama I."/>
            <person name="Ito T."/>
            <person name="Fujiyama A."/>
            <person name="Inagaki F."/>
            <person name="Takami H."/>
        </authorList>
    </citation>
    <scope>NUCLEOTIDE SEQUENCE</scope>
    <source>
        <strain evidence="1">Expedition CK06-06</strain>
    </source>
</reference>
<sequence>SDHGQALIEQWTGEMMSRSDSQIDPLWTVMREGGPYHGQEISRQYLEHLRQTGRGHHADFLEAHPTGLKDA</sequence>
<organism evidence="1">
    <name type="scientific">marine sediment metagenome</name>
    <dbReference type="NCBI Taxonomy" id="412755"/>
    <lineage>
        <taxon>unclassified sequences</taxon>
        <taxon>metagenomes</taxon>
        <taxon>ecological metagenomes</taxon>
    </lineage>
</organism>
<dbReference type="AlphaFoldDB" id="X0UNP8"/>
<protein>
    <submittedName>
        <fullName evidence="1">Uncharacterized protein</fullName>
    </submittedName>
</protein>
<evidence type="ECO:0000313" key="1">
    <source>
        <dbReference type="EMBL" id="GAG07409.1"/>
    </source>
</evidence>
<feature type="non-terminal residue" evidence="1">
    <location>
        <position position="1"/>
    </location>
</feature>
<accession>X0UNP8</accession>
<gene>
    <name evidence="1" type="ORF">S01H1_46370</name>
</gene>
<dbReference type="EMBL" id="BARS01029691">
    <property type="protein sequence ID" value="GAG07409.1"/>
    <property type="molecule type" value="Genomic_DNA"/>
</dbReference>